<dbReference type="InterPro" id="IPR009945">
    <property type="entry name" value="ATPase_inh_sub_z"/>
</dbReference>
<keyword evidence="2" id="KW-1185">Reference proteome</keyword>
<reference evidence="2" key="1">
    <citation type="journal article" date="2019" name="Int. J. Syst. Evol. Microbiol.">
        <title>The Global Catalogue of Microorganisms (GCM) 10K type strain sequencing project: providing services to taxonomists for standard genome sequencing and annotation.</title>
        <authorList>
            <consortium name="The Broad Institute Genomics Platform"/>
            <consortium name="The Broad Institute Genome Sequencing Center for Infectious Disease"/>
            <person name="Wu L."/>
            <person name="Ma J."/>
        </authorList>
    </citation>
    <scope>NUCLEOTIDE SEQUENCE [LARGE SCALE GENOMIC DNA]</scope>
    <source>
        <strain evidence="2">CCUG 51308</strain>
    </source>
</reference>
<name>A0ABW2IL52_9PROT</name>
<proteinExistence type="predicted"/>
<organism evidence="1 2">
    <name type="scientific">Hirschia litorea</name>
    <dbReference type="NCBI Taxonomy" id="1199156"/>
    <lineage>
        <taxon>Bacteria</taxon>
        <taxon>Pseudomonadati</taxon>
        <taxon>Pseudomonadota</taxon>
        <taxon>Alphaproteobacteria</taxon>
        <taxon>Hyphomonadales</taxon>
        <taxon>Hyphomonadaceae</taxon>
        <taxon>Hirschia</taxon>
    </lineage>
</organism>
<dbReference type="InterPro" id="IPR038293">
    <property type="entry name" value="ATPase_inh_sub_z_sf"/>
</dbReference>
<protein>
    <submittedName>
        <fullName evidence="1">ATPase inhibitor subunit zeta</fullName>
    </submittedName>
</protein>
<accession>A0ABW2IL52</accession>
<gene>
    <name evidence="1" type="ORF">ACFQS8_08890</name>
</gene>
<dbReference type="EMBL" id="JBHTBR010000005">
    <property type="protein sequence ID" value="MFC7291727.1"/>
    <property type="molecule type" value="Genomic_DNA"/>
</dbReference>
<sequence length="102" mass="11256">MKQFQARARAEEAVYANKQTSEFLIQARGLRQLGEWAAKELMGENTPGVAIYAEALVRSGIAGSDAFKVVEDDLRLAGHAESSAQVPTRFQEYLEQARNLNA</sequence>
<dbReference type="RefSeq" id="WP_382166970.1">
    <property type="nucleotide sequence ID" value="NZ_JBHTBR010000005.1"/>
</dbReference>
<evidence type="ECO:0000313" key="1">
    <source>
        <dbReference type="EMBL" id="MFC7291727.1"/>
    </source>
</evidence>
<evidence type="ECO:0000313" key="2">
    <source>
        <dbReference type="Proteomes" id="UP001596492"/>
    </source>
</evidence>
<comment type="caution">
    <text evidence="1">The sequence shown here is derived from an EMBL/GenBank/DDBJ whole genome shotgun (WGS) entry which is preliminary data.</text>
</comment>
<dbReference type="Gene3D" id="1.10.790.20">
    <property type="entry name" value="Domain of unknown function DUF1476"/>
    <property type="match status" value="1"/>
</dbReference>
<dbReference type="Pfam" id="PF07345">
    <property type="entry name" value="ATPaseInh_sub_z"/>
    <property type="match status" value="1"/>
</dbReference>
<dbReference type="Proteomes" id="UP001596492">
    <property type="component" value="Unassembled WGS sequence"/>
</dbReference>